<dbReference type="AlphaFoldDB" id="A0AAD4M0C5"/>
<evidence type="ECO:0000313" key="1">
    <source>
        <dbReference type="EMBL" id="KAI0296944.1"/>
    </source>
</evidence>
<name>A0AAD4M0C5_9AGAM</name>
<accession>A0AAD4M0C5</accession>
<dbReference type="Proteomes" id="UP001203297">
    <property type="component" value="Unassembled WGS sequence"/>
</dbReference>
<keyword evidence="2" id="KW-1185">Reference proteome</keyword>
<proteinExistence type="predicted"/>
<gene>
    <name evidence="1" type="ORF">B0F90DRAFT_1819684</name>
</gene>
<reference evidence="1" key="1">
    <citation type="journal article" date="2022" name="New Phytol.">
        <title>Evolutionary transition to the ectomycorrhizal habit in the genomes of a hyperdiverse lineage of mushroom-forming fungi.</title>
        <authorList>
            <person name="Looney B."/>
            <person name="Miyauchi S."/>
            <person name="Morin E."/>
            <person name="Drula E."/>
            <person name="Courty P.E."/>
            <person name="Kohler A."/>
            <person name="Kuo A."/>
            <person name="LaButti K."/>
            <person name="Pangilinan J."/>
            <person name="Lipzen A."/>
            <person name="Riley R."/>
            <person name="Andreopoulos W."/>
            <person name="He G."/>
            <person name="Johnson J."/>
            <person name="Nolan M."/>
            <person name="Tritt A."/>
            <person name="Barry K.W."/>
            <person name="Grigoriev I.V."/>
            <person name="Nagy L.G."/>
            <person name="Hibbett D."/>
            <person name="Henrissat B."/>
            <person name="Matheny P.B."/>
            <person name="Labbe J."/>
            <person name="Martin F.M."/>
        </authorList>
    </citation>
    <scope>NUCLEOTIDE SEQUENCE</scope>
    <source>
        <strain evidence="1">BPL690</strain>
    </source>
</reference>
<evidence type="ECO:0000313" key="2">
    <source>
        <dbReference type="Proteomes" id="UP001203297"/>
    </source>
</evidence>
<organism evidence="1 2">
    <name type="scientific">Multifurca ochricompacta</name>
    <dbReference type="NCBI Taxonomy" id="376703"/>
    <lineage>
        <taxon>Eukaryota</taxon>
        <taxon>Fungi</taxon>
        <taxon>Dikarya</taxon>
        <taxon>Basidiomycota</taxon>
        <taxon>Agaricomycotina</taxon>
        <taxon>Agaricomycetes</taxon>
        <taxon>Russulales</taxon>
        <taxon>Russulaceae</taxon>
        <taxon>Multifurca</taxon>
    </lineage>
</organism>
<comment type="caution">
    <text evidence="1">The sequence shown here is derived from an EMBL/GenBank/DDBJ whole genome shotgun (WGS) entry which is preliminary data.</text>
</comment>
<sequence length="167" mass="19622">MNAQRLTSRRTLDDYHRNHNLLFSLHSLGSQSHFVDNYSVTLRSISSDTKITKDVARRRILLWVGKDEKHENEDNIISLTFDLLFVFWEWKRRGSYNNSEVIVIKSSELNWSEPERVTLGTKILRGDEETLEYRFAKGKTILDKITIHDIDDLIPSWIENALNNAKF</sequence>
<dbReference type="EMBL" id="WTXG01000043">
    <property type="protein sequence ID" value="KAI0296944.1"/>
    <property type="molecule type" value="Genomic_DNA"/>
</dbReference>
<protein>
    <submittedName>
        <fullName evidence="1">Uncharacterized protein</fullName>
    </submittedName>
</protein>